<accession>A0AAE1DGG3</accession>
<dbReference type="AlphaFoldDB" id="A0AAE1DGG3"/>
<reference evidence="1" key="1">
    <citation type="journal article" date="2023" name="G3 (Bethesda)">
        <title>A reference genome for the long-term kleptoplast-retaining sea slug Elysia crispata morphotype clarki.</title>
        <authorList>
            <person name="Eastman K.E."/>
            <person name="Pendleton A.L."/>
            <person name="Shaikh M.A."/>
            <person name="Suttiyut T."/>
            <person name="Ogas R."/>
            <person name="Tomko P."/>
            <person name="Gavelis G."/>
            <person name="Widhalm J.R."/>
            <person name="Wisecaver J.H."/>
        </authorList>
    </citation>
    <scope>NUCLEOTIDE SEQUENCE</scope>
    <source>
        <strain evidence="1">ECLA1</strain>
    </source>
</reference>
<dbReference type="EMBL" id="JAWDGP010003890">
    <property type="protein sequence ID" value="KAK3769784.1"/>
    <property type="molecule type" value="Genomic_DNA"/>
</dbReference>
<evidence type="ECO:0000313" key="2">
    <source>
        <dbReference type="Proteomes" id="UP001283361"/>
    </source>
</evidence>
<evidence type="ECO:0000313" key="1">
    <source>
        <dbReference type="EMBL" id="KAK3769784.1"/>
    </source>
</evidence>
<dbReference type="Proteomes" id="UP001283361">
    <property type="component" value="Unassembled WGS sequence"/>
</dbReference>
<comment type="caution">
    <text evidence="1">The sequence shown here is derived from an EMBL/GenBank/DDBJ whole genome shotgun (WGS) entry which is preliminary data.</text>
</comment>
<proteinExistence type="predicted"/>
<organism evidence="1 2">
    <name type="scientific">Elysia crispata</name>
    <name type="common">lettuce slug</name>
    <dbReference type="NCBI Taxonomy" id="231223"/>
    <lineage>
        <taxon>Eukaryota</taxon>
        <taxon>Metazoa</taxon>
        <taxon>Spiralia</taxon>
        <taxon>Lophotrochozoa</taxon>
        <taxon>Mollusca</taxon>
        <taxon>Gastropoda</taxon>
        <taxon>Heterobranchia</taxon>
        <taxon>Euthyneura</taxon>
        <taxon>Panpulmonata</taxon>
        <taxon>Sacoglossa</taxon>
        <taxon>Placobranchoidea</taxon>
        <taxon>Plakobranchidae</taxon>
        <taxon>Elysia</taxon>
    </lineage>
</organism>
<sequence length="159" mass="17738">MKRPKSLWGRTGRASWPGCAGWAGSANASCMLNNPSKLWHHGKTATDLQCGSKMLASDQEKRGSATHPKNQLGDLKGKEVNGFDCLYYLIPAQPAHTEISTFVNAREVILKHINMLKSNERRRLERKALKFDGRVETSSSNITRERQDSQAMLVLAESK</sequence>
<protein>
    <submittedName>
        <fullName evidence="1">Uncharacterized protein</fullName>
    </submittedName>
</protein>
<name>A0AAE1DGG3_9GAST</name>
<gene>
    <name evidence="1" type="ORF">RRG08_046889</name>
</gene>
<keyword evidence="2" id="KW-1185">Reference proteome</keyword>